<reference evidence="1" key="1">
    <citation type="submission" date="2021-02" db="EMBL/GenBank/DDBJ databases">
        <authorList>
            <consortium name="DOE Joint Genome Institute"/>
            <person name="Ahrendt S."/>
            <person name="Looney B.P."/>
            <person name="Miyauchi S."/>
            <person name="Morin E."/>
            <person name="Drula E."/>
            <person name="Courty P.E."/>
            <person name="Chicoki N."/>
            <person name="Fauchery L."/>
            <person name="Kohler A."/>
            <person name="Kuo A."/>
            <person name="Labutti K."/>
            <person name="Pangilinan J."/>
            <person name="Lipzen A."/>
            <person name="Riley R."/>
            <person name="Andreopoulos W."/>
            <person name="He G."/>
            <person name="Johnson J."/>
            <person name="Barry K.W."/>
            <person name="Grigoriev I.V."/>
            <person name="Nagy L."/>
            <person name="Hibbett D."/>
            <person name="Henrissat B."/>
            <person name="Matheny P.B."/>
            <person name="Labbe J."/>
            <person name="Martin F."/>
        </authorList>
    </citation>
    <scope>NUCLEOTIDE SEQUENCE</scope>
    <source>
        <strain evidence="1">FP105234-sp</strain>
    </source>
</reference>
<organism evidence="1 2">
    <name type="scientific">Auriscalpium vulgare</name>
    <dbReference type="NCBI Taxonomy" id="40419"/>
    <lineage>
        <taxon>Eukaryota</taxon>
        <taxon>Fungi</taxon>
        <taxon>Dikarya</taxon>
        <taxon>Basidiomycota</taxon>
        <taxon>Agaricomycotina</taxon>
        <taxon>Agaricomycetes</taxon>
        <taxon>Russulales</taxon>
        <taxon>Auriscalpiaceae</taxon>
        <taxon>Auriscalpium</taxon>
    </lineage>
</organism>
<reference evidence="1" key="2">
    <citation type="journal article" date="2022" name="New Phytol.">
        <title>Evolutionary transition to the ectomycorrhizal habit in the genomes of a hyperdiverse lineage of mushroom-forming fungi.</title>
        <authorList>
            <person name="Looney B."/>
            <person name="Miyauchi S."/>
            <person name="Morin E."/>
            <person name="Drula E."/>
            <person name="Courty P.E."/>
            <person name="Kohler A."/>
            <person name="Kuo A."/>
            <person name="LaButti K."/>
            <person name="Pangilinan J."/>
            <person name="Lipzen A."/>
            <person name="Riley R."/>
            <person name="Andreopoulos W."/>
            <person name="He G."/>
            <person name="Johnson J."/>
            <person name="Nolan M."/>
            <person name="Tritt A."/>
            <person name="Barry K.W."/>
            <person name="Grigoriev I.V."/>
            <person name="Nagy L.G."/>
            <person name="Hibbett D."/>
            <person name="Henrissat B."/>
            <person name="Matheny P.B."/>
            <person name="Labbe J."/>
            <person name="Martin F.M."/>
        </authorList>
    </citation>
    <scope>NUCLEOTIDE SEQUENCE</scope>
    <source>
        <strain evidence="1">FP105234-sp</strain>
    </source>
</reference>
<dbReference type="Proteomes" id="UP000814033">
    <property type="component" value="Unassembled WGS sequence"/>
</dbReference>
<gene>
    <name evidence="1" type="ORF">FA95DRAFT_1614214</name>
</gene>
<dbReference type="EMBL" id="MU276961">
    <property type="protein sequence ID" value="KAI0037434.1"/>
    <property type="molecule type" value="Genomic_DNA"/>
</dbReference>
<sequence>MPPKGNKGKKPYGFFESSGGGTRSTLLKSSADGLRLKPSVSVLRPRVYTQTLPDTSSASQPTHSPDDQASYFDGEFDGSSSTFQYDDGILGVDDSGDVVQVTEADVALGRAKRYQNSDFPLLSWIPLRDEYLDEHPLL</sequence>
<comment type="caution">
    <text evidence="1">The sequence shown here is derived from an EMBL/GenBank/DDBJ whole genome shotgun (WGS) entry which is preliminary data.</text>
</comment>
<name>A0ACB8QZY2_9AGAM</name>
<keyword evidence="2" id="KW-1185">Reference proteome</keyword>
<evidence type="ECO:0000313" key="1">
    <source>
        <dbReference type="EMBL" id="KAI0037434.1"/>
    </source>
</evidence>
<evidence type="ECO:0000313" key="2">
    <source>
        <dbReference type="Proteomes" id="UP000814033"/>
    </source>
</evidence>
<accession>A0ACB8QZY2</accession>
<protein>
    <submittedName>
        <fullName evidence="1">Uncharacterized protein</fullName>
    </submittedName>
</protein>
<proteinExistence type="predicted"/>